<protein>
    <submittedName>
        <fullName evidence="1">Uncharacterized protein</fullName>
    </submittedName>
</protein>
<name>A0A0R1Q4S6_9LACO</name>
<dbReference type="STRING" id="1423812.FD20_GL000482"/>
<organism evidence="1 2">
    <name type="scientific">Liquorilactobacillus uvarum DSM 19971</name>
    <dbReference type="NCBI Taxonomy" id="1423812"/>
    <lineage>
        <taxon>Bacteria</taxon>
        <taxon>Bacillati</taxon>
        <taxon>Bacillota</taxon>
        <taxon>Bacilli</taxon>
        <taxon>Lactobacillales</taxon>
        <taxon>Lactobacillaceae</taxon>
        <taxon>Liquorilactobacillus</taxon>
    </lineage>
</organism>
<evidence type="ECO:0000313" key="2">
    <source>
        <dbReference type="Proteomes" id="UP000051155"/>
    </source>
</evidence>
<accession>A0A0R1Q4S6</accession>
<dbReference type="AlphaFoldDB" id="A0A0R1Q4S6"/>
<dbReference type="RefSeq" id="WP_157060875.1">
    <property type="nucleotide sequence ID" value="NZ_AZEG01000013.1"/>
</dbReference>
<evidence type="ECO:0000313" key="1">
    <source>
        <dbReference type="EMBL" id="KRL37301.1"/>
    </source>
</evidence>
<keyword evidence="2" id="KW-1185">Reference proteome</keyword>
<dbReference type="Proteomes" id="UP000051155">
    <property type="component" value="Unassembled WGS sequence"/>
</dbReference>
<proteinExistence type="predicted"/>
<comment type="caution">
    <text evidence="1">The sequence shown here is derived from an EMBL/GenBank/DDBJ whole genome shotgun (WGS) entry which is preliminary data.</text>
</comment>
<reference evidence="1 2" key="1">
    <citation type="journal article" date="2015" name="Genome Announc.">
        <title>Expanding the biotechnology potential of lactobacilli through comparative genomics of 213 strains and associated genera.</title>
        <authorList>
            <person name="Sun Z."/>
            <person name="Harris H.M."/>
            <person name="McCann A."/>
            <person name="Guo C."/>
            <person name="Argimon S."/>
            <person name="Zhang W."/>
            <person name="Yang X."/>
            <person name="Jeffery I.B."/>
            <person name="Cooney J.C."/>
            <person name="Kagawa T.F."/>
            <person name="Liu W."/>
            <person name="Song Y."/>
            <person name="Salvetti E."/>
            <person name="Wrobel A."/>
            <person name="Rasinkangas P."/>
            <person name="Parkhill J."/>
            <person name="Rea M.C."/>
            <person name="O'Sullivan O."/>
            <person name="Ritari J."/>
            <person name="Douillard F.P."/>
            <person name="Paul Ross R."/>
            <person name="Yang R."/>
            <person name="Briner A.E."/>
            <person name="Felis G.E."/>
            <person name="de Vos W.M."/>
            <person name="Barrangou R."/>
            <person name="Klaenhammer T.R."/>
            <person name="Caufield P.W."/>
            <person name="Cui Y."/>
            <person name="Zhang H."/>
            <person name="O'Toole P.W."/>
        </authorList>
    </citation>
    <scope>NUCLEOTIDE SEQUENCE [LARGE SCALE GENOMIC DNA]</scope>
    <source>
        <strain evidence="1 2">DSM 19971</strain>
    </source>
</reference>
<dbReference type="PATRIC" id="fig|1423812.3.peg.512"/>
<dbReference type="OrthoDB" id="2918624at2"/>
<gene>
    <name evidence="1" type="ORF">FD20_GL000482</name>
</gene>
<dbReference type="EMBL" id="AZEG01000013">
    <property type="protein sequence ID" value="KRL37301.1"/>
    <property type="molecule type" value="Genomic_DNA"/>
</dbReference>
<sequence length="59" mass="7262">MENNNDWLAQRLEELSFSSTDYKRRAFFKSMYLNALQQHKRIEQAQNELDGRLWNPSRW</sequence>